<dbReference type="RefSeq" id="WP_115567048.1">
    <property type="nucleotide sequence ID" value="NZ_QRGR01000021.1"/>
</dbReference>
<dbReference type="AlphaFoldDB" id="A0A3D8L8K2"/>
<dbReference type="EMBL" id="QRGR01000021">
    <property type="protein sequence ID" value="RDV13739.1"/>
    <property type="molecule type" value="Genomic_DNA"/>
</dbReference>
<dbReference type="CDD" id="cd18738">
    <property type="entry name" value="PIN_VapC4-5_FitB-like"/>
    <property type="match status" value="1"/>
</dbReference>
<comment type="caution">
    <text evidence="2">The sequence shown here is derived from an EMBL/GenBank/DDBJ whole genome shotgun (WGS) entry which is preliminary data.</text>
</comment>
<proteinExistence type="predicted"/>
<accession>A0A3D8L8K2</accession>
<gene>
    <name evidence="2" type="ORF">DXT99_18445</name>
</gene>
<dbReference type="Proteomes" id="UP000256708">
    <property type="component" value="Unassembled WGS sequence"/>
</dbReference>
<dbReference type="OrthoDB" id="676982at2"/>
<sequence length="123" mass="13804">MSGNSLFVDTNILLYLISGDETVAELLDGKHITISFVTELELLGYSNLSENDSKVIQELIREATVIDINAEIKRLVVSLRKNYKIKLPDAIVVASALYLDFPFVTADKQLSQIDELTLLLYKK</sequence>
<organism evidence="2 3">
    <name type="scientific">Pontibacter diazotrophicus</name>
    <dbReference type="NCBI Taxonomy" id="1400979"/>
    <lineage>
        <taxon>Bacteria</taxon>
        <taxon>Pseudomonadati</taxon>
        <taxon>Bacteroidota</taxon>
        <taxon>Cytophagia</taxon>
        <taxon>Cytophagales</taxon>
        <taxon>Hymenobacteraceae</taxon>
        <taxon>Pontibacter</taxon>
    </lineage>
</organism>
<evidence type="ECO:0000313" key="2">
    <source>
        <dbReference type="EMBL" id="RDV13739.1"/>
    </source>
</evidence>
<keyword evidence="3" id="KW-1185">Reference proteome</keyword>
<dbReference type="InterPro" id="IPR029060">
    <property type="entry name" value="PIN-like_dom_sf"/>
</dbReference>
<evidence type="ECO:0000259" key="1">
    <source>
        <dbReference type="Pfam" id="PF01850"/>
    </source>
</evidence>
<dbReference type="SUPFAM" id="SSF88723">
    <property type="entry name" value="PIN domain-like"/>
    <property type="match status" value="1"/>
</dbReference>
<dbReference type="InterPro" id="IPR002716">
    <property type="entry name" value="PIN_dom"/>
</dbReference>
<dbReference type="Gene3D" id="3.40.50.1010">
    <property type="entry name" value="5'-nuclease"/>
    <property type="match status" value="1"/>
</dbReference>
<reference evidence="3" key="1">
    <citation type="submission" date="2018-08" db="EMBL/GenBank/DDBJ databases">
        <authorList>
            <person name="Liu Z.-W."/>
            <person name="Du Z.-J."/>
        </authorList>
    </citation>
    <scope>NUCLEOTIDE SEQUENCE [LARGE SCALE GENOMIC DNA]</scope>
    <source>
        <strain evidence="3">H4X</strain>
    </source>
</reference>
<dbReference type="Pfam" id="PF01850">
    <property type="entry name" value="PIN"/>
    <property type="match status" value="1"/>
</dbReference>
<feature type="domain" description="PIN" evidence="1">
    <location>
        <begin position="7"/>
        <end position="115"/>
    </location>
</feature>
<protein>
    <submittedName>
        <fullName evidence="2">Type II toxin-antitoxin system VapC family toxin</fullName>
    </submittedName>
</protein>
<evidence type="ECO:0000313" key="3">
    <source>
        <dbReference type="Proteomes" id="UP000256708"/>
    </source>
</evidence>
<name>A0A3D8L8K2_9BACT</name>